<gene>
    <name evidence="3" type="ORF">BN946_scf185015.g81</name>
</gene>
<keyword evidence="4" id="KW-1185">Reference proteome</keyword>
<keyword evidence="2" id="KW-0812">Transmembrane</keyword>
<accession>A0A060SMV2</accession>
<feature type="region of interest" description="Disordered" evidence="1">
    <location>
        <begin position="277"/>
        <end position="313"/>
    </location>
</feature>
<dbReference type="Gene3D" id="2.60.120.260">
    <property type="entry name" value="Galactose-binding domain-like"/>
    <property type="match status" value="1"/>
</dbReference>
<protein>
    <recommendedName>
        <fullName evidence="5">Mid2 domain-containing protein</fullName>
    </recommendedName>
</protein>
<feature type="region of interest" description="Disordered" evidence="1">
    <location>
        <begin position="223"/>
        <end position="243"/>
    </location>
</feature>
<comment type="caution">
    <text evidence="3">The sequence shown here is derived from an EMBL/GenBank/DDBJ whole genome shotgun (WGS) entry which is preliminary data.</text>
</comment>
<reference evidence="3" key="1">
    <citation type="submission" date="2014-01" db="EMBL/GenBank/DDBJ databases">
        <title>The genome of the white-rot fungus Pycnoporus cinnabarinus: a basidiomycete model with a versatile arsenal for lignocellulosic biomass breakdown.</title>
        <authorList>
            <person name="Levasseur A."/>
            <person name="Lomascolo A."/>
            <person name="Ruiz-Duenas F.J."/>
            <person name="Uzan E."/>
            <person name="Piumi F."/>
            <person name="Kues U."/>
            <person name="Ram A.F.J."/>
            <person name="Murat C."/>
            <person name="Haon M."/>
            <person name="Benoit I."/>
            <person name="Arfi Y."/>
            <person name="Chevret D."/>
            <person name="Drula E."/>
            <person name="Kwon M.J."/>
            <person name="Gouret P."/>
            <person name="Lesage-Meessen L."/>
            <person name="Lombard V."/>
            <person name="Mariette J."/>
            <person name="Noirot C."/>
            <person name="Park J."/>
            <person name="Patyshakuliyeva A."/>
            <person name="Wieneger R.A.B."/>
            <person name="Wosten H.A.B."/>
            <person name="Martin F."/>
            <person name="Coutinho P.M."/>
            <person name="de Vries R."/>
            <person name="Martinez A.T."/>
            <person name="Klopp C."/>
            <person name="Pontarotti P."/>
            <person name="Henrissat B."/>
            <person name="Record E."/>
        </authorList>
    </citation>
    <scope>NUCLEOTIDE SEQUENCE [LARGE SCALE GENOMIC DNA]</scope>
    <source>
        <strain evidence="3">BRFM137</strain>
    </source>
</reference>
<dbReference type="OMA" id="IMAFTTH"/>
<dbReference type="AlphaFoldDB" id="A0A060SMV2"/>
<evidence type="ECO:0000256" key="2">
    <source>
        <dbReference type="SAM" id="Phobius"/>
    </source>
</evidence>
<keyword evidence="2" id="KW-0472">Membrane</keyword>
<dbReference type="EMBL" id="CCBP010000123">
    <property type="protein sequence ID" value="CDO73753.1"/>
    <property type="molecule type" value="Genomic_DNA"/>
</dbReference>
<organism evidence="3 4">
    <name type="scientific">Pycnoporus cinnabarinus</name>
    <name type="common">Cinnabar-red polypore</name>
    <name type="synonym">Trametes cinnabarina</name>
    <dbReference type="NCBI Taxonomy" id="5643"/>
    <lineage>
        <taxon>Eukaryota</taxon>
        <taxon>Fungi</taxon>
        <taxon>Dikarya</taxon>
        <taxon>Basidiomycota</taxon>
        <taxon>Agaricomycotina</taxon>
        <taxon>Agaricomycetes</taxon>
        <taxon>Polyporales</taxon>
        <taxon>Polyporaceae</taxon>
        <taxon>Trametes</taxon>
    </lineage>
</organism>
<dbReference type="Proteomes" id="UP000029665">
    <property type="component" value="Unassembled WGS sequence"/>
</dbReference>
<feature type="compositionally biased region" description="Polar residues" evidence="1">
    <location>
        <begin position="295"/>
        <end position="310"/>
    </location>
</feature>
<evidence type="ECO:0000313" key="4">
    <source>
        <dbReference type="Proteomes" id="UP000029665"/>
    </source>
</evidence>
<sequence length="372" mass="37755">MAELFFIDDSNTQTINYETLDLWFPKSVSEDLAYDGTVTAGVTGAQASLTFSGSAIGVVGIATTVKGAQPPVVQFSVDGSEPVTTTAPNNGTTDYRLPFFAVEGLSPTQHSFKINVVNASTSYPFFLDVIAYEPLSGATPTASQIAVTSTLPTATVTITSAASKSSSGAPVGAIVGGVIGGVAVLIAAAVAIYFLCFRRRSNGKPYFYASSVRPGDLLGLDDEVKPTPYTPGPSAVPTLTSAGPQSQYGAGSVAASSAYPGPGAPSAYARSEAPMSEYSAGTSTSGPSYPPALSIVTNSPPLRVSPNQPRSKAAEAGLLSVPQPATFHADSGVRFNAMGEPVAGEASSSSAVTSQVLASQELADVPPSYSAA</sequence>
<name>A0A060SMV2_PYCCI</name>
<dbReference type="STRING" id="5643.A0A060SMV2"/>
<dbReference type="OrthoDB" id="3265734at2759"/>
<dbReference type="HOGENOM" id="CLU_063909_0_0_1"/>
<feature type="transmembrane region" description="Helical" evidence="2">
    <location>
        <begin position="173"/>
        <end position="196"/>
    </location>
</feature>
<evidence type="ECO:0008006" key="5">
    <source>
        <dbReference type="Google" id="ProtNLM"/>
    </source>
</evidence>
<evidence type="ECO:0000256" key="1">
    <source>
        <dbReference type="SAM" id="MobiDB-lite"/>
    </source>
</evidence>
<proteinExistence type="predicted"/>
<keyword evidence="2" id="KW-1133">Transmembrane helix</keyword>
<feature type="region of interest" description="Disordered" evidence="1">
    <location>
        <begin position="341"/>
        <end position="372"/>
    </location>
</feature>
<evidence type="ECO:0000313" key="3">
    <source>
        <dbReference type="EMBL" id="CDO73753.1"/>
    </source>
</evidence>
<feature type="compositionally biased region" description="Polar residues" evidence="1">
    <location>
        <begin position="346"/>
        <end position="358"/>
    </location>
</feature>